<accession>A0A8H4LME1</accession>
<sequence>MLRPPYDPIFDGPREAMSSTTLDIESVRKPSEIWTATAILARFPHLEHKEYVIKGPEDNENGVVISVFAPKSRPETRLPAIYFVHSGGQVGFDRFCALDIAIAWMDDIQAVYVSVEYRLAPEYPAPAALNDSYHGLVWMADHADELGIDASRIVTISGSGGAPIAAGSAMLARDRKYPKIHAQMLITPMLDDRVDTVSSRQYEDIGPWCGRVNRMAWDCVLGDRRGKPDVDPRLAPARATDLAGLPPTYIDASECEVFRDEAVAFASRMWESGVSAELHIWPGGFHGSDMAVPDAPVSRSSSAARTGWLRRMLEK</sequence>
<dbReference type="AlphaFoldDB" id="A0A8H4LME1"/>
<protein>
    <submittedName>
        <fullName evidence="3">Alpha beta hydrolase fold-3</fullName>
    </submittedName>
</protein>
<keyword evidence="4" id="KW-1185">Reference proteome</keyword>
<dbReference type="InterPro" id="IPR050300">
    <property type="entry name" value="GDXG_lipolytic_enzyme"/>
</dbReference>
<dbReference type="PANTHER" id="PTHR48081">
    <property type="entry name" value="AB HYDROLASE SUPERFAMILY PROTEIN C4A8.06C"/>
    <property type="match status" value="1"/>
</dbReference>
<evidence type="ECO:0000313" key="3">
    <source>
        <dbReference type="EMBL" id="KAF4471215.1"/>
    </source>
</evidence>
<dbReference type="EMBL" id="JAADYS010000237">
    <property type="protein sequence ID" value="KAF4471215.1"/>
    <property type="molecule type" value="Genomic_DNA"/>
</dbReference>
<dbReference type="Pfam" id="PF07859">
    <property type="entry name" value="Abhydrolase_3"/>
    <property type="match status" value="1"/>
</dbReference>
<evidence type="ECO:0000259" key="2">
    <source>
        <dbReference type="Pfam" id="PF07859"/>
    </source>
</evidence>
<dbReference type="SUPFAM" id="SSF53474">
    <property type="entry name" value="alpha/beta-Hydrolases"/>
    <property type="match status" value="1"/>
</dbReference>
<comment type="caution">
    <text evidence="3">The sequence shown here is derived from an EMBL/GenBank/DDBJ whole genome shotgun (WGS) entry which is preliminary data.</text>
</comment>
<proteinExistence type="predicted"/>
<reference evidence="3 4" key="1">
    <citation type="submission" date="2020-01" db="EMBL/GenBank/DDBJ databases">
        <title>Identification and distribution of gene clusters putatively required for synthesis of sphingolipid metabolism inhibitors in phylogenetically diverse species of the filamentous fungus Fusarium.</title>
        <authorList>
            <person name="Kim H.-S."/>
            <person name="Busman M."/>
            <person name="Brown D.W."/>
            <person name="Divon H."/>
            <person name="Uhlig S."/>
            <person name="Proctor R.H."/>
        </authorList>
    </citation>
    <scope>NUCLEOTIDE SEQUENCE [LARGE SCALE GENOMIC DNA]</scope>
    <source>
        <strain evidence="3 4">NRRL 20459</strain>
    </source>
</reference>
<gene>
    <name evidence="3" type="ORF">FALBO_1860</name>
</gene>
<dbReference type="Gene3D" id="3.40.50.1820">
    <property type="entry name" value="alpha/beta hydrolase"/>
    <property type="match status" value="1"/>
</dbReference>
<keyword evidence="1 3" id="KW-0378">Hydrolase</keyword>
<organism evidence="3 4">
    <name type="scientific">Fusarium albosuccineum</name>
    <dbReference type="NCBI Taxonomy" id="1237068"/>
    <lineage>
        <taxon>Eukaryota</taxon>
        <taxon>Fungi</taxon>
        <taxon>Dikarya</taxon>
        <taxon>Ascomycota</taxon>
        <taxon>Pezizomycotina</taxon>
        <taxon>Sordariomycetes</taxon>
        <taxon>Hypocreomycetidae</taxon>
        <taxon>Hypocreales</taxon>
        <taxon>Nectriaceae</taxon>
        <taxon>Fusarium</taxon>
        <taxon>Fusarium decemcellulare species complex</taxon>
    </lineage>
</organism>
<dbReference type="OrthoDB" id="433474at2759"/>
<dbReference type="PANTHER" id="PTHR48081:SF8">
    <property type="entry name" value="ALPHA_BETA HYDROLASE FOLD-3 DOMAIN-CONTAINING PROTEIN-RELATED"/>
    <property type="match status" value="1"/>
</dbReference>
<dbReference type="Proteomes" id="UP000554235">
    <property type="component" value="Unassembled WGS sequence"/>
</dbReference>
<evidence type="ECO:0000256" key="1">
    <source>
        <dbReference type="ARBA" id="ARBA00022801"/>
    </source>
</evidence>
<dbReference type="InterPro" id="IPR029058">
    <property type="entry name" value="AB_hydrolase_fold"/>
</dbReference>
<evidence type="ECO:0000313" key="4">
    <source>
        <dbReference type="Proteomes" id="UP000554235"/>
    </source>
</evidence>
<dbReference type="GO" id="GO:0016787">
    <property type="term" value="F:hydrolase activity"/>
    <property type="evidence" value="ECO:0007669"/>
    <property type="project" value="UniProtKB-KW"/>
</dbReference>
<feature type="domain" description="Alpha/beta hydrolase fold-3" evidence="2">
    <location>
        <begin position="82"/>
        <end position="287"/>
    </location>
</feature>
<name>A0A8H4LME1_9HYPO</name>
<dbReference type="InterPro" id="IPR013094">
    <property type="entry name" value="AB_hydrolase_3"/>
</dbReference>